<proteinExistence type="predicted"/>
<feature type="transmembrane region" description="Helical" evidence="1">
    <location>
        <begin position="6"/>
        <end position="26"/>
    </location>
</feature>
<dbReference type="EMBL" id="CP002059">
    <property type="protein sequence ID" value="ADI64039.1"/>
    <property type="molecule type" value="Genomic_DNA"/>
</dbReference>
<keyword evidence="3" id="KW-1185">Reference proteome</keyword>
<dbReference type="HOGENOM" id="CLU_3346607_0_0_3"/>
<dbReference type="AlphaFoldDB" id="D7DWC2"/>
<accession>D7DWC2</accession>
<gene>
    <name evidence="2" type="ordered locus">Aazo_1955</name>
</gene>
<dbReference type="KEGG" id="naz:Aazo_1955"/>
<evidence type="ECO:0000256" key="1">
    <source>
        <dbReference type="SAM" id="Phobius"/>
    </source>
</evidence>
<evidence type="ECO:0000313" key="3">
    <source>
        <dbReference type="Proteomes" id="UP000001511"/>
    </source>
</evidence>
<keyword evidence="1" id="KW-1133">Transmembrane helix</keyword>
<sequence length="37" mass="4389">MKILVISHLVIQFWILDFGLITRINLGFVTIKELKEF</sequence>
<keyword evidence="1" id="KW-0472">Membrane</keyword>
<name>D7DWC2_NOSA0</name>
<reference evidence="2 3" key="1">
    <citation type="journal article" date="2010" name="PLoS ONE">
        <title>Genome erosion in a nitrogen-fixing vertically transmitted endosymbiotic multicellular cyanobacterium.</title>
        <authorList>
            <person name="Ran L."/>
            <person name="Larsson J."/>
            <person name="Vigil-Stenman T."/>
            <person name="Nylander J.A."/>
            <person name="Ininbergs K."/>
            <person name="Zheng W.W."/>
            <person name="Lapidus A."/>
            <person name="Lowry S."/>
            <person name="Haselkorn R."/>
            <person name="Bergman B."/>
        </authorList>
    </citation>
    <scope>NUCLEOTIDE SEQUENCE [LARGE SCALE GENOMIC DNA]</scope>
    <source>
        <strain evidence="2 3">0708</strain>
    </source>
</reference>
<dbReference type="Proteomes" id="UP000001511">
    <property type="component" value="Chromosome"/>
</dbReference>
<organism evidence="2 3">
    <name type="scientific">Nostoc azollae (strain 0708)</name>
    <name type="common">Anabaena azollae (strain 0708)</name>
    <dbReference type="NCBI Taxonomy" id="551115"/>
    <lineage>
        <taxon>Bacteria</taxon>
        <taxon>Bacillati</taxon>
        <taxon>Cyanobacteriota</taxon>
        <taxon>Cyanophyceae</taxon>
        <taxon>Nostocales</taxon>
        <taxon>Nostocaceae</taxon>
        <taxon>Trichormus</taxon>
    </lineage>
</organism>
<keyword evidence="1" id="KW-0812">Transmembrane</keyword>
<evidence type="ECO:0000313" key="2">
    <source>
        <dbReference type="EMBL" id="ADI64039.1"/>
    </source>
</evidence>
<protein>
    <submittedName>
        <fullName evidence="2">Uncharacterized protein</fullName>
    </submittedName>
</protein>